<organism evidence="1 2">
    <name type="scientific">Sphingomonas hankookensis</name>
    <dbReference type="NCBI Taxonomy" id="563996"/>
    <lineage>
        <taxon>Bacteria</taxon>
        <taxon>Pseudomonadati</taxon>
        <taxon>Pseudomonadota</taxon>
        <taxon>Alphaproteobacteria</taxon>
        <taxon>Sphingomonadales</taxon>
        <taxon>Sphingomonadaceae</taxon>
        <taxon>Sphingomonas</taxon>
    </lineage>
</organism>
<dbReference type="Proteomes" id="UP000076609">
    <property type="component" value="Unassembled WGS sequence"/>
</dbReference>
<gene>
    <name evidence="1" type="ORF">AVT10_12145</name>
</gene>
<accession>A0ABR5YDR6</accession>
<keyword evidence="2" id="KW-1185">Reference proteome</keyword>
<proteinExistence type="predicted"/>
<evidence type="ECO:0000313" key="2">
    <source>
        <dbReference type="Proteomes" id="UP000076609"/>
    </source>
</evidence>
<evidence type="ECO:0000313" key="1">
    <source>
        <dbReference type="EMBL" id="KZE16245.1"/>
    </source>
</evidence>
<dbReference type="EMBL" id="LQQO01000008">
    <property type="protein sequence ID" value="KZE16245.1"/>
    <property type="molecule type" value="Genomic_DNA"/>
</dbReference>
<comment type="caution">
    <text evidence="1">The sequence shown here is derived from an EMBL/GenBank/DDBJ whole genome shotgun (WGS) entry which is preliminary data.</text>
</comment>
<protein>
    <submittedName>
        <fullName evidence="1">Uncharacterized protein</fullName>
    </submittedName>
</protein>
<reference evidence="2" key="1">
    <citation type="submission" date="2016-01" db="EMBL/GenBank/DDBJ databases">
        <title>Draft genome of Chromobacterium sp. F49.</title>
        <authorList>
            <person name="Hong K.W."/>
        </authorList>
    </citation>
    <scope>NUCLEOTIDE SEQUENCE [LARGE SCALE GENOMIC DNA]</scope>
    <source>
        <strain evidence="2">CN3</strain>
    </source>
</reference>
<name>A0ABR5YDR6_9SPHN</name>
<sequence>MSRATAAGILSRNQTVWTYRLRLLLFLSALLTGLTGLLPGVGVANARQVAQAQAVAGQIAVAVVEAGSAATARPLQPLVRDPHPLFLTPAPHVAVRARTLRTHE</sequence>